<dbReference type="GeneTree" id="ENSGT01120000277665"/>
<reference evidence="1" key="3">
    <citation type="submission" date="2025-09" db="UniProtKB">
        <authorList>
            <consortium name="Ensembl"/>
        </authorList>
    </citation>
    <scope>IDENTIFICATION</scope>
</reference>
<reference evidence="1" key="2">
    <citation type="submission" date="2025-08" db="UniProtKB">
        <authorList>
            <consortium name="Ensembl"/>
        </authorList>
    </citation>
    <scope>IDENTIFICATION</scope>
</reference>
<protein>
    <submittedName>
        <fullName evidence="1">Uncharacterized protein</fullName>
    </submittedName>
</protein>
<name>A0A4W5RZI1_9TELE</name>
<accession>A0A4W5RZI1</accession>
<sequence length="84" mass="9592">MGILNPNPMKAKDGYDWYECQYCQYHVKDRYKNMFAQRAELQSSFLGKVKGKGICLKERLCQTGFHYSGMSSPACVAALNNMNL</sequence>
<dbReference type="AlphaFoldDB" id="A0A4W5RZI1"/>
<dbReference type="Ensembl" id="ENSHHUT00000093303.1">
    <property type="protein sequence ID" value="ENSHHUP00000090499.1"/>
    <property type="gene ID" value="ENSHHUG00000052249.1"/>
</dbReference>
<keyword evidence="2" id="KW-1185">Reference proteome</keyword>
<evidence type="ECO:0000313" key="1">
    <source>
        <dbReference type="Ensembl" id="ENSHHUP00000090499.1"/>
    </source>
</evidence>
<dbReference type="Proteomes" id="UP000314982">
    <property type="component" value="Unassembled WGS sequence"/>
</dbReference>
<dbReference type="STRING" id="62062.ENSHHUP00000090499"/>
<evidence type="ECO:0000313" key="2">
    <source>
        <dbReference type="Proteomes" id="UP000314982"/>
    </source>
</evidence>
<reference evidence="2" key="1">
    <citation type="submission" date="2018-06" db="EMBL/GenBank/DDBJ databases">
        <title>Genome assembly of Danube salmon.</title>
        <authorList>
            <person name="Macqueen D.J."/>
            <person name="Gundappa M.K."/>
        </authorList>
    </citation>
    <scope>NUCLEOTIDE SEQUENCE [LARGE SCALE GENOMIC DNA]</scope>
</reference>
<organism evidence="1 2">
    <name type="scientific">Hucho hucho</name>
    <name type="common">huchen</name>
    <dbReference type="NCBI Taxonomy" id="62062"/>
    <lineage>
        <taxon>Eukaryota</taxon>
        <taxon>Metazoa</taxon>
        <taxon>Chordata</taxon>
        <taxon>Craniata</taxon>
        <taxon>Vertebrata</taxon>
        <taxon>Euteleostomi</taxon>
        <taxon>Actinopterygii</taxon>
        <taxon>Neopterygii</taxon>
        <taxon>Teleostei</taxon>
        <taxon>Protacanthopterygii</taxon>
        <taxon>Salmoniformes</taxon>
        <taxon>Salmonidae</taxon>
        <taxon>Salmoninae</taxon>
        <taxon>Hucho</taxon>
    </lineage>
</organism>
<proteinExistence type="predicted"/>